<protein>
    <submittedName>
        <fullName evidence="1">Uncharacterized protein</fullName>
    </submittedName>
</protein>
<dbReference type="EMBL" id="OX596105">
    <property type="protein sequence ID" value="CAN0126858.1"/>
    <property type="molecule type" value="Genomic_DNA"/>
</dbReference>
<evidence type="ECO:0000313" key="2">
    <source>
        <dbReference type="Proteomes" id="UP001162501"/>
    </source>
</evidence>
<reference evidence="1" key="1">
    <citation type="submission" date="2023-05" db="EMBL/GenBank/DDBJ databases">
        <authorList>
            <consortium name="ELIXIR-Norway"/>
        </authorList>
    </citation>
    <scope>NUCLEOTIDE SEQUENCE</scope>
</reference>
<evidence type="ECO:0000313" key="1">
    <source>
        <dbReference type="EMBL" id="CAN0126858.1"/>
    </source>
</evidence>
<name>A0AC59Z0B9_RANTA</name>
<organism evidence="1 2">
    <name type="scientific">Rangifer tarandus platyrhynchus</name>
    <name type="common">Svalbard reindeer</name>
    <dbReference type="NCBI Taxonomy" id="3082113"/>
    <lineage>
        <taxon>Eukaryota</taxon>
        <taxon>Metazoa</taxon>
        <taxon>Chordata</taxon>
        <taxon>Craniata</taxon>
        <taxon>Vertebrata</taxon>
        <taxon>Euteleostomi</taxon>
        <taxon>Mammalia</taxon>
        <taxon>Eutheria</taxon>
        <taxon>Laurasiatheria</taxon>
        <taxon>Artiodactyla</taxon>
        <taxon>Ruminantia</taxon>
        <taxon>Pecora</taxon>
        <taxon>Cervidae</taxon>
        <taxon>Odocoileinae</taxon>
        <taxon>Rangifer</taxon>
    </lineage>
</organism>
<gene>
    <name evidence="1" type="ORF">MRATA1EN22A_LOCUS12447</name>
</gene>
<sequence>MLTSASTPLAPRMLWVLLFLATFRSAQSGNWDHPNCTRGVVSVLRGKPATMTCSISNAFSHINISLQANHTAPWKLIFSVKAPGNFSQDGWQLWIREGEAHLIIEKAQDTQAGQYKWNLTGRQRNVEITTLNVSEPQDLLLTPSAGPEMKLRSLKTDPEDKSQIQVVFPILALVILFILLICTLAWCRRHGSPLSRLQQRLKVALGGGGGTPLGATDRKNRDTSVRGAPALPSAVSMVGLLRLLLLPLLQASREVWQSPSKMIVLEGDSVNITCSTPGTLHGIYLKQTWPSNSDVIYYEDGLEPTVDPRFQGRIAFSGLQHNLTVSLYHLQLADTGGYTCVAIMDDKIFGPGTLVMVTDQLPQAVNTCQESWLIHFALPTTLAVGFFLIGLGLGAVCVLKRTQIQKLCCAKDKSPVYVVYEDMSHSRCNTMSIPNQYQ</sequence>
<reference evidence="1" key="2">
    <citation type="submission" date="2025-03" db="EMBL/GenBank/DDBJ databases">
        <authorList>
            <consortium name="ELIXIR-Norway"/>
            <consortium name="Elixir Norway"/>
        </authorList>
    </citation>
    <scope>NUCLEOTIDE SEQUENCE</scope>
</reference>
<accession>A0AC59Z0B9</accession>
<dbReference type="Proteomes" id="UP001162501">
    <property type="component" value="Chromosome 21"/>
</dbReference>
<proteinExistence type="predicted"/>